<dbReference type="GO" id="GO:0050380">
    <property type="term" value="F:undecaprenyl-diphosphatase activity"/>
    <property type="evidence" value="ECO:0007669"/>
    <property type="project" value="UniProtKB-EC"/>
</dbReference>
<dbReference type="PANTHER" id="PTHR14969">
    <property type="entry name" value="SPHINGOSINE-1-PHOSPHATE PHOSPHOHYDROLASE"/>
    <property type="match status" value="1"/>
</dbReference>
<keyword evidence="4" id="KW-0812">Transmembrane</keyword>
<dbReference type="EMBL" id="CP025085">
    <property type="protein sequence ID" value="AUH02087.1"/>
    <property type="molecule type" value="Genomic_DNA"/>
</dbReference>
<evidence type="ECO:0000256" key="3">
    <source>
        <dbReference type="ARBA" id="ARBA00047594"/>
    </source>
</evidence>
<dbReference type="AlphaFoldDB" id="A0A2I5TBX9"/>
<evidence type="ECO:0000313" key="9">
    <source>
        <dbReference type="Proteomes" id="UP000233778"/>
    </source>
</evidence>
<dbReference type="OrthoDB" id="9801622at2"/>
<dbReference type="InterPro" id="IPR036938">
    <property type="entry name" value="PAP2/HPO_sf"/>
</dbReference>
<accession>A0A2I5TBX9</accession>
<dbReference type="Proteomes" id="UP000017700">
    <property type="component" value="Chromosome"/>
</dbReference>
<dbReference type="EMBL" id="CP025084">
    <property type="protein sequence ID" value="AUH06408.1"/>
    <property type="molecule type" value="Genomic_DNA"/>
</dbReference>
<keyword evidence="4" id="KW-0472">Membrane</keyword>
<feature type="transmembrane region" description="Helical" evidence="4">
    <location>
        <begin position="127"/>
        <end position="146"/>
    </location>
</feature>
<reference evidence="7 8" key="1">
    <citation type="journal article" date="2013" name="Genome Announc.">
        <title>Draft genome sequence of Serratia sp. strain ATCC 39006, a model bacterium for analysis of the biosynthesis and regulation of prodigiosin, a carbapenem, and gas vesicles.</title>
        <authorList>
            <person name="Fineran P.C."/>
            <person name="Iglesias Cans M.C."/>
            <person name="Ramsay J.P."/>
            <person name="Wilf N.M."/>
            <person name="Cossyleon D."/>
            <person name="McNeil M.B."/>
            <person name="Williamson N.R."/>
            <person name="Monson R.E."/>
            <person name="Becher S.A."/>
            <person name="Stanton J.A."/>
            <person name="Brugger K."/>
            <person name="Brown S.D."/>
            <person name="Salmond G.P."/>
        </authorList>
    </citation>
    <scope>NUCLEOTIDE SEQUENCE [LARGE SCALE GENOMIC DNA]</scope>
    <source>
        <strain evidence="7">ATCC 39006</strain>
        <strain evidence="8">ATCC 39006 / SC 11482</strain>
    </source>
</reference>
<reference evidence="7" key="2">
    <citation type="submission" date="2013-09" db="EMBL/GenBank/DDBJ databases">
        <authorList>
            <person name="Wang G."/>
            <person name="Yang Y."/>
            <person name="Su Y."/>
        </authorList>
    </citation>
    <scope>NUCLEOTIDE SEQUENCE</scope>
    <source>
        <strain evidence="7">ATCC 39006</strain>
    </source>
</reference>
<dbReference type="KEGG" id="serq:CWC46_21205"/>
<reference evidence="6 9" key="3">
    <citation type="submission" date="2017-11" db="EMBL/GenBank/DDBJ databases">
        <title>Complete genome sequence of Serratia sp. ATCC 39006 LacA.</title>
        <authorList>
            <person name="Hampton H.G."/>
            <person name="Jackson S.A."/>
            <person name="Jauregui R."/>
            <person name="Poulter G.T.M."/>
            <person name="Salmond G.P.C."/>
            <person name="Fineran P.C."/>
        </authorList>
    </citation>
    <scope>NUCLEOTIDE SEQUENCE [LARGE SCALE GENOMIC DNA]</scope>
    <source>
        <strain evidence="6 9">ATCC 39006</strain>
    </source>
</reference>
<feature type="transmembrane region" description="Helical" evidence="4">
    <location>
        <begin position="30"/>
        <end position="51"/>
    </location>
</feature>
<name>A0A2I5TBX9_SERS3</name>
<dbReference type="PANTHER" id="PTHR14969:SF13">
    <property type="entry name" value="AT30094P"/>
    <property type="match status" value="1"/>
</dbReference>
<evidence type="ECO:0000256" key="2">
    <source>
        <dbReference type="ARBA" id="ARBA00032707"/>
    </source>
</evidence>
<protein>
    <recommendedName>
        <fullName evidence="1">undecaprenyl-diphosphate phosphatase</fullName>
        <ecNumber evidence="1">3.6.1.27</ecNumber>
    </recommendedName>
    <alternativeName>
        <fullName evidence="2">Undecaprenyl pyrophosphate phosphatase</fullName>
    </alternativeName>
</protein>
<sequence>MHCIMFETLNRAWFLSINAQPGTPEGIITFARFCADGTIFFIPVLLLWLWFFTGETGRRQALFCALTIEIALGLGALSGLFYFHPRPFMISLGYTWIHHTPDNSFPSDHATLLISAGLSLFMSRAKITGSIVMTLALFAAWARVFLGVHFPMDMVGAAVVSVLAYGIAFTLWKWWGDALTTLCAAISAKLFFWLPKRFTPQ</sequence>
<evidence type="ECO:0000259" key="5">
    <source>
        <dbReference type="SMART" id="SM00014"/>
    </source>
</evidence>
<evidence type="ECO:0000313" key="8">
    <source>
        <dbReference type="Proteomes" id="UP000017700"/>
    </source>
</evidence>
<dbReference type="STRING" id="104623.Ser39006_01269"/>
<comment type="catalytic activity">
    <reaction evidence="3">
        <text>di-trans,octa-cis-undecaprenyl diphosphate + H2O = di-trans,octa-cis-undecaprenyl phosphate + phosphate + H(+)</text>
        <dbReference type="Rhea" id="RHEA:28094"/>
        <dbReference type="ChEBI" id="CHEBI:15377"/>
        <dbReference type="ChEBI" id="CHEBI:15378"/>
        <dbReference type="ChEBI" id="CHEBI:43474"/>
        <dbReference type="ChEBI" id="CHEBI:58405"/>
        <dbReference type="ChEBI" id="CHEBI:60392"/>
        <dbReference type="EC" id="3.6.1.27"/>
    </reaction>
</comment>
<dbReference type="GO" id="GO:0005886">
    <property type="term" value="C:plasma membrane"/>
    <property type="evidence" value="ECO:0007669"/>
    <property type="project" value="InterPro"/>
</dbReference>
<dbReference type="Proteomes" id="UP000233778">
    <property type="component" value="Chromosome"/>
</dbReference>
<dbReference type="KEGG" id="sera:Ser39006_021200"/>
<dbReference type="Pfam" id="PF01569">
    <property type="entry name" value="PAP2"/>
    <property type="match status" value="1"/>
</dbReference>
<dbReference type="SUPFAM" id="SSF48317">
    <property type="entry name" value="Acid phosphatase/Vanadium-dependent haloperoxidase"/>
    <property type="match status" value="1"/>
</dbReference>
<feature type="transmembrane region" description="Helical" evidence="4">
    <location>
        <begin position="153"/>
        <end position="172"/>
    </location>
</feature>
<dbReference type="SMART" id="SM00014">
    <property type="entry name" value="acidPPc"/>
    <property type="match status" value="1"/>
</dbReference>
<dbReference type="InterPro" id="IPR000326">
    <property type="entry name" value="PAP2/HPO"/>
</dbReference>
<evidence type="ECO:0000313" key="6">
    <source>
        <dbReference type="EMBL" id="AUH02087.1"/>
    </source>
</evidence>
<dbReference type="CDD" id="cd03385">
    <property type="entry name" value="PAP2_BcrC_like"/>
    <property type="match status" value="1"/>
</dbReference>
<dbReference type="EC" id="3.6.1.27" evidence="1"/>
<organism evidence="7 8">
    <name type="scientific">Serratia sp. (strain ATCC 39006)</name>
    <name type="common">Prodigiosinella confusarubida</name>
    <dbReference type="NCBI Taxonomy" id="104623"/>
    <lineage>
        <taxon>Bacteria</taxon>
        <taxon>Pseudomonadati</taxon>
        <taxon>Pseudomonadota</taxon>
        <taxon>Gammaproteobacteria</taxon>
        <taxon>Enterobacterales</taxon>
        <taxon>Pectobacteriaceae</taxon>
        <taxon>Prodigiosinella</taxon>
    </lineage>
</organism>
<proteinExistence type="predicted"/>
<keyword evidence="8" id="KW-1185">Reference proteome</keyword>
<dbReference type="InterPro" id="IPR033879">
    <property type="entry name" value="UPP_Pase"/>
</dbReference>
<evidence type="ECO:0000313" key="7">
    <source>
        <dbReference type="EMBL" id="AUH06408.1"/>
    </source>
</evidence>
<evidence type="ECO:0000256" key="4">
    <source>
        <dbReference type="SAM" id="Phobius"/>
    </source>
</evidence>
<reference evidence="7" key="4">
    <citation type="submission" date="2017-11" db="EMBL/GenBank/DDBJ databases">
        <title>Complete genome sequence of Serratia sp. ATCC 39006.</title>
        <authorList>
            <person name="Hampton H.G."/>
            <person name="Jackson S.A."/>
            <person name="Jauregui R."/>
            <person name="Poulter G.T.M."/>
            <person name="Salmond G.P.C."/>
            <person name="Fineran P.C."/>
        </authorList>
    </citation>
    <scope>NUCLEOTIDE SEQUENCE</scope>
    <source>
        <strain evidence="7">ATCC 39006</strain>
    </source>
</reference>
<feature type="domain" description="Phosphatidic acid phosphatase type 2/haloperoxidase" evidence="5">
    <location>
        <begin position="61"/>
        <end position="169"/>
    </location>
</feature>
<dbReference type="Gene3D" id="1.20.144.10">
    <property type="entry name" value="Phosphatidic acid phosphatase type 2/haloperoxidase"/>
    <property type="match status" value="1"/>
</dbReference>
<gene>
    <name evidence="6" type="ORF">CWC46_21205</name>
    <name evidence="7" type="ORF">Ser39006_021200</name>
</gene>
<evidence type="ECO:0000256" key="1">
    <source>
        <dbReference type="ARBA" id="ARBA00012374"/>
    </source>
</evidence>
<keyword evidence="4" id="KW-1133">Transmembrane helix</keyword>
<feature type="transmembrane region" description="Helical" evidence="4">
    <location>
        <begin position="63"/>
        <end position="83"/>
    </location>
</feature>